<keyword evidence="3" id="KW-1185">Reference proteome</keyword>
<accession>A0A8X6WG97</accession>
<gene>
    <name evidence="2" type="ORF">TNCV_2227151</name>
</gene>
<proteinExistence type="predicted"/>
<keyword evidence="1" id="KW-1133">Transmembrane helix</keyword>
<evidence type="ECO:0000256" key="1">
    <source>
        <dbReference type="SAM" id="Phobius"/>
    </source>
</evidence>
<comment type="caution">
    <text evidence="2">The sequence shown here is derived from an EMBL/GenBank/DDBJ whole genome shotgun (WGS) entry which is preliminary data.</text>
</comment>
<evidence type="ECO:0000313" key="2">
    <source>
        <dbReference type="EMBL" id="GFY33446.1"/>
    </source>
</evidence>
<keyword evidence="1" id="KW-0812">Transmembrane</keyword>
<dbReference type="Proteomes" id="UP000887159">
    <property type="component" value="Unassembled WGS sequence"/>
</dbReference>
<reference evidence="2" key="1">
    <citation type="submission" date="2020-08" db="EMBL/GenBank/DDBJ databases">
        <title>Multicomponent nature underlies the extraordinary mechanical properties of spider dragline silk.</title>
        <authorList>
            <person name="Kono N."/>
            <person name="Nakamura H."/>
            <person name="Mori M."/>
            <person name="Yoshida Y."/>
            <person name="Ohtoshi R."/>
            <person name="Malay A.D."/>
            <person name="Moran D.A.P."/>
            <person name="Tomita M."/>
            <person name="Numata K."/>
            <person name="Arakawa K."/>
        </authorList>
    </citation>
    <scope>NUCLEOTIDE SEQUENCE</scope>
</reference>
<feature type="transmembrane region" description="Helical" evidence="1">
    <location>
        <begin position="38"/>
        <end position="59"/>
    </location>
</feature>
<dbReference type="AlphaFoldDB" id="A0A8X6WG97"/>
<sequence>MFHPKALKTSLSRPIPISLEVSELLVILWGQPLQWGSAFLKLGFGLGIGWLLSVMFGFLKFFNAFLGMTITSSGLPGNSRERKKKGKSETLTATVTVCIYQESFER</sequence>
<protein>
    <submittedName>
        <fullName evidence="2">Uncharacterized protein</fullName>
    </submittedName>
</protein>
<evidence type="ECO:0000313" key="3">
    <source>
        <dbReference type="Proteomes" id="UP000887159"/>
    </source>
</evidence>
<organism evidence="2 3">
    <name type="scientific">Trichonephila clavipes</name>
    <name type="common">Golden silk orbweaver</name>
    <name type="synonym">Nephila clavipes</name>
    <dbReference type="NCBI Taxonomy" id="2585209"/>
    <lineage>
        <taxon>Eukaryota</taxon>
        <taxon>Metazoa</taxon>
        <taxon>Ecdysozoa</taxon>
        <taxon>Arthropoda</taxon>
        <taxon>Chelicerata</taxon>
        <taxon>Arachnida</taxon>
        <taxon>Araneae</taxon>
        <taxon>Araneomorphae</taxon>
        <taxon>Entelegynae</taxon>
        <taxon>Araneoidea</taxon>
        <taxon>Nephilidae</taxon>
        <taxon>Trichonephila</taxon>
    </lineage>
</organism>
<name>A0A8X6WG97_TRICX</name>
<keyword evidence="1" id="KW-0472">Membrane</keyword>
<dbReference type="EMBL" id="BMAU01021411">
    <property type="protein sequence ID" value="GFY33446.1"/>
    <property type="molecule type" value="Genomic_DNA"/>
</dbReference>